<keyword evidence="2" id="KW-1185">Reference proteome</keyword>
<dbReference type="RefSeq" id="WP_306984593.1">
    <property type="nucleotide sequence ID" value="NZ_JAUSUA010000005.1"/>
</dbReference>
<reference evidence="1 2" key="1">
    <citation type="submission" date="2023-07" db="EMBL/GenBank/DDBJ databases">
        <title>Genomic Encyclopedia of Type Strains, Phase IV (KMG-IV): sequencing the most valuable type-strain genomes for metagenomic binning, comparative biology and taxonomic classification.</title>
        <authorList>
            <person name="Goeker M."/>
        </authorList>
    </citation>
    <scope>NUCLEOTIDE SEQUENCE [LARGE SCALE GENOMIC DNA]</scope>
    <source>
        <strain evidence="1 2">DSM 19154</strain>
    </source>
</reference>
<organism evidence="1 2">
    <name type="scientific">Alkalicoccobacillus murimartini</name>
    <dbReference type="NCBI Taxonomy" id="171685"/>
    <lineage>
        <taxon>Bacteria</taxon>
        <taxon>Bacillati</taxon>
        <taxon>Bacillota</taxon>
        <taxon>Bacilli</taxon>
        <taxon>Bacillales</taxon>
        <taxon>Bacillaceae</taxon>
        <taxon>Alkalicoccobacillus</taxon>
    </lineage>
</organism>
<evidence type="ECO:0000313" key="1">
    <source>
        <dbReference type="EMBL" id="MDQ0208499.1"/>
    </source>
</evidence>
<protein>
    <submittedName>
        <fullName evidence="1">Sulfur relay (Sulfurtransferase) DsrC/TusE family protein</fullName>
    </submittedName>
</protein>
<comment type="caution">
    <text evidence="1">The sequence shown here is derived from an EMBL/GenBank/DDBJ whole genome shotgun (WGS) entry which is preliminary data.</text>
</comment>
<proteinExistence type="predicted"/>
<dbReference type="EMBL" id="JAUSUA010000005">
    <property type="protein sequence ID" value="MDQ0208499.1"/>
    <property type="molecule type" value="Genomic_DNA"/>
</dbReference>
<name>A0ABT9YNA9_9BACI</name>
<evidence type="ECO:0000313" key="2">
    <source>
        <dbReference type="Proteomes" id="UP001225034"/>
    </source>
</evidence>
<dbReference type="Proteomes" id="UP001225034">
    <property type="component" value="Unassembled WGS sequence"/>
</dbReference>
<sequence length="41" mass="4849">MLIDQDLFLQTVKDFEEKLGRSLTEQEKQLLFSVLQKEYGS</sequence>
<gene>
    <name evidence="1" type="ORF">J2S05_003310</name>
</gene>
<accession>A0ABT9YNA9</accession>